<accession>A0AB34KUL4</accession>
<name>A0AB34KUL4_9PEZI</name>
<sequence length="435" mass="48805">MASDKARFYLEQQVPELREYERKQIFTAAEITAIAKKRSDFEHVLNARGSSPGDYVRYATYEMNLDSLRKKRCKRLGVKSSAAHGGQRTVFFILDRATKKFPGDLALWVQYVQFCQREKAAKKLAKVFTAMLRLKPREWGLWVLAAKHYAEEQGDMMTARSYMQRGLRFCRDERRMYLEYAKLEMVYLAKLSARRKILGLDEERKEPVEGVAGEEGDDMMMLPEISAEDIDPEANKGVEEVNAEALKRLASAPAYTGAIPLAIFDAAMKQFDNDTGVANDFFDLVATFSSVPCSRAILDTIYERIQTLAPGSADQIICDAKMRVFGVSLTSVEFPAALSQSLAVIKSGLASVAPAGQSKLAENTVMYLLPFTMQKDELDEGIVRVLEASIKRYLRVFVENTRGGSEKVKTLPGKLRNVSKEAEAEALQNYVQSMG</sequence>
<dbReference type="GO" id="GO:0000462">
    <property type="term" value="P:maturation of SSU-rRNA from tricistronic rRNA transcript (SSU-rRNA, 5.8S rRNA, LSU-rRNA)"/>
    <property type="evidence" value="ECO:0007669"/>
    <property type="project" value="InterPro"/>
</dbReference>
<keyword evidence="3" id="KW-0698">rRNA processing</keyword>
<proteinExistence type="inferred from homology"/>
<organism evidence="7 8">
    <name type="scientific">Cladosporium halotolerans</name>
    <dbReference type="NCBI Taxonomy" id="1052096"/>
    <lineage>
        <taxon>Eukaryota</taxon>
        <taxon>Fungi</taxon>
        <taxon>Dikarya</taxon>
        <taxon>Ascomycota</taxon>
        <taxon>Pezizomycotina</taxon>
        <taxon>Dothideomycetes</taxon>
        <taxon>Dothideomycetidae</taxon>
        <taxon>Cladosporiales</taxon>
        <taxon>Cladosporiaceae</taxon>
        <taxon>Cladosporium</taxon>
    </lineage>
</organism>
<comment type="subcellular location">
    <subcellularLocation>
        <location evidence="1">Nucleus</location>
        <location evidence="1">Nucleolus</location>
    </subcellularLocation>
</comment>
<reference evidence="7 8" key="1">
    <citation type="journal article" date="2020" name="Microbiol. Resour. Announc.">
        <title>Draft Genome Sequence of a Cladosporium Species Isolated from the Mesophotic Ascidian Didemnum maculosum.</title>
        <authorList>
            <person name="Gioti A."/>
            <person name="Siaperas R."/>
            <person name="Nikolaivits E."/>
            <person name="Le Goff G."/>
            <person name="Ouazzani J."/>
            <person name="Kotoulas G."/>
            <person name="Topakas E."/>
        </authorList>
    </citation>
    <scope>NUCLEOTIDE SEQUENCE [LARGE SCALE GENOMIC DNA]</scope>
    <source>
        <strain evidence="7 8">TM138-S3</strain>
    </source>
</reference>
<evidence type="ECO:0000256" key="3">
    <source>
        <dbReference type="ARBA" id="ARBA00022552"/>
    </source>
</evidence>
<dbReference type="InterPro" id="IPR055347">
    <property type="entry name" value="UTP6_N"/>
</dbReference>
<evidence type="ECO:0000259" key="6">
    <source>
        <dbReference type="Pfam" id="PF08640"/>
    </source>
</evidence>
<dbReference type="PANTHER" id="PTHR23271">
    <property type="entry name" value="HEPATOCELLULAR CARCINOMA-ASSOCIATED ANTIGEN 66"/>
    <property type="match status" value="1"/>
</dbReference>
<dbReference type="EMBL" id="JAAQHG020000011">
    <property type="protein sequence ID" value="KAL1587211.1"/>
    <property type="molecule type" value="Genomic_DNA"/>
</dbReference>
<comment type="similarity">
    <text evidence="2">Belongs to the UTP6 family.</text>
</comment>
<evidence type="ECO:0000256" key="2">
    <source>
        <dbReference type="ARBA" id="ARBA00010734"/>
    </source>
</evidence>
<dbReference type="GeneID" id="96005717"/>
<evidence type="ECO:0000256" key="4">
    <source>
        <dbReference type="ARBA" id="ARBA00022737"/>
    </source>
</evidence>
<evidence type="ECO:0000256" key="5">
    <source>
        <dbReference type="ARBA" id="ARBA00023242"/>
    </source>
</evidence>
<dbReference type="Proteomes" id="UP000803884">
    <property type="component" value="Unassembled WGS sequence"/>
</dbReference>
<comment type="caution">
    <text evidence="7">The sequence shown here is derived from an EMBL/GenBank/DDBJ whole genome shotgun (WGS) entry which is preliminary data.</text>
</comment>
<dbReference type="SMART" id="SM00386">
    <property type="entry name" value="HAT"/>
    <property type="match status" value="3"/>
</dbReference>
<dbReference type="SUPFAM" id="SSF48452">
    <property type="entry name" value="TPR-like"/>
    <property type="match status" value="1"/>
</dbReference>
<dbReference type="PANTHER" id="PTHR23271:SF1">
    <property type="entry name" value="U3 SMALL NUCLEOLAR RNA-ASSOCIATED PROTEIN 6 HOMOLOG"/>
    <property type="match status" value="1"/>
</dbReference>
<dbReference type="Pfam" id="PF08640">
    <property type="entry name" value="U3_assoc_6"/>
    <property type="match status" value="1"/>
</dbReference>
<evidence type="ECO:0000256" key="1">
    <source>
        <dbReference type="ARBA" id="ARBA00004604"/>
    </source>
</evidence>
<evidence type="ECO:0000313" key="8">
    <source>
        <dbReference type="Proteomes" id="UP000803884"/>
    </source>
</evidence>
<feature type="domain" description="U3 small nucleolar RNA-associated protein 6 N-terminal" evidence="6">
    <location>
        <begin position="10"/>
        <end position="80"/>
    </location>
</feature>
<keyword evidence="8" id="KW-1185">Reference proteome</keyword>
<dbReference type="InterPro" id="IPR003107">
    <property type="entry name" value="HAT"/>
</dbReference>
<dbReference type="RefSeq" id="XP_069230316.1">
    <property type="nucleotide sequence ID" value="XM_069372879.1"/>
</dbReference>
<dbReference type="InterPro" id="IPR011990">
    <property type="entry name" value="TPR-like_helical_dom_sf"/>
</dbReference>
<keyword evidence="4" id="KW-0677">Repeat</keyword>
<keyword evidence="5" id="KW-0539">Nucleus</keyword>
<dbReference type="GO" id="GO:0034388">
    <property type="term" value="C:Pwp2p-containing subcomplex of 90S preribosome"/>
    <property type="evidence" value="ECO:0007669"/>
    <property type="project" value="TreeGrafter"/>
</dbReference>
<dbReference type="GO" id="GO:0030515">
    <property type="term" value="F:snoRNA binding"/>
    <property type="evidence" value="ECO:0007669"/>
    <property type="project" value="InterPro"/>
</dbReference>
<dbReference type="GO" id="GO:0032040">
    <property type="term" value="C:small-subunit processome"/>
    <property type="evidence" value="ECO:0007669"/>
    <property type="project" value="TreeGrafter"/>
</dbReference>
<dbReference type="Gene3D" id="1.25.40.10">
    <property type="entry name" value="Tetratricopeptide repeat domain"/>
    <property type="match status" value="1"/>
</dbReference>
<gene>
    <name evidence="7" type="ORF">WHR41_04273</name>
</gene>
<protein>
    <recommendedName>
        <fullName evidence="6">U3 small nucleolar RNA-associated protein 6 N-terminal domain-containing protein</fullName>
    </recommendedName>
</protein>
<dbReference type="InterPro" id="IPR013949">
    <property type="entry name" value="Utp6"/>
</dbReference>
<dbReference type="AlphaFoldDB" id="A0AB34KUL4"/>
<evidence type="ECO:0000313" key="7">
    <source>
        <dbReference type="EMBL" id="KAL1587211.1"/>
    </source>
</evidence>